<dbReference type="RefSeq" id="WP_031391401.1">
    <property type="nucleotide sequence ID" value="NZ_JPNB01000002.1"/>
</dbReference>
<dbReference type="Gene3D" id="3.40.50.360">
    <property type="match status" value="1"/>
</dbReference>
<dbReference type="Proteomes" id="UP000295718">
    <property type="component" value="Unassembled WGS sequence"/>
</dbReference>
<keyword evidence="3" id="KW-1185">Reference proteome</keyword>
<name>A0A4R1R663_9FIRM</name>
<dbReference type="STRING" id="1469948.GCA_000732725_02723"/>
<evidence type="ECO:0000259" key="1">
    <source>
        <dbReference type="Pfam" id="PF12641"/>
    </source>
</evidence>
<dbReference type="Pfam" id="PF12641">
    <property type="entry name" value="Flavodoxin_3"/>
    <property type="match status" value="1"/>
</dbReference>
<sequence>MTTAIRYYSKTGNTKKLADAIGQAAGVLAETVSLPITEPVDILFLGSSVYAAGIDSEVKRFITSLDSTKVKKVVNFSTAALLPSTYKQVKQLLEEKGISVDEKEFHCRGSFKMLHKGKPDAEDLKEVQAFTEKILNRAKS</sequence>
<reference evidence="2 3" key="1">
    <citation type="submission" date="2019-03" db="EMBL/GenBank/DDBJ databases">
        <title>Genomic Encyclopedia of Type Strains, Phase IV (KMG-IV): sequencing the most valuable type-strain genomes for metagenomic binning, comparative biology and taxonomic classification.</title>
        <authorList>
            <person name="Goeker M."/>
        </authorList>
    </citation>
    <scope>NUCLEOTIDE SEQUENCE [LARGE SCALE GENOMIC DNA]</scope>
    <source>
        <strain evidence="2 3">DSM 100556</strain>
    </source>
</reference>
<accession>A0A4R1R663</accession>
<dbReference type="InterPro" id="IPR029039">
    <property type="entry name" value="Flavoprotein-like_sf"/>
</dbReference>
<evidence type="ECO:0000313" key="3">
    <source>
        <dbReference type="Proteomes" id="UP000295718"/>
    </source>
</evidence>
<dbReference type="OrthoDB" id="1739094at2"/>
<dbReference type="GO" id="GO:0016651">
    <property type="term" value="F:oxidoreductase activity, acting on NAD(P)H"/>
    <property type="evidence" value="ECO:0007669"/>
    <property type="project" value="UniProtKB-ARBA"/>
</dbReference>
<comment type="caution">
    <text evidence="2">The sequence shown here is derived from an EMBL/GenBank/DDBJ whole genome shotgun (WGS) entry which is preliminary data.</text>
</comment>
<organism evidence="2 3">
    <name type="scientific">Kineothrix alysoides</name>
    <dbReference type="NCBI Taxonomy" id="1469948"/>
    <lineage>
        <taxon>Bacteria</taxon>
        <taxon>Bacillati</taxon>
        <taxon>Bacillota</taxon>
        <taxon>Clostridia</taxon>
        <taxon>Lachnospirales</taxon>
        <taxon>Lachnospiraceae</taxon>
        <taxon>Kineothrix</taxon>
    </lineage>
</organism>
<protein>
    <submittedName>
        <fullName evidence="2">Flavodoxin</fullName>
    </submittedName>
</protein>
<dbReference type="SUPFAM" id="SSF52218">
    <property type="entry name" value="Flavoproteins"/>
    <property type="match status" value="1"/>
</dbReference>
<evidence type="ECO:0000313" key="2">
    <source>
        <dbReference type="EMBL" id="TCL60949.1"/>
    </source>
</evidence>
<proteinExistence type="predicted"/>
<dbReference type="InterPro" id="IPR008254">
    <property type="entry name" value="Flavodoxin/NO_synth"/>
</dbReference>
<gene>
    <name evidence="2" type="ORF">EDD76_10146</name>
</gene>
<dbReference type="GO" id="GO:0010181">
    <property type="term" value="F:FMN binding"/>
    <property type="evidence" value="ECO:0007669"/>
    <property type="project" value="InterPro"/>
</dbReference>
<dbReference type="EMBL" id="SLUO01000001">
    <property type="protein sequence ID" value="TCL60949.1"/>
    <property type="molecule type" value="Genomic_DNA"/>
</dbReference>
<feature type="domain" description="Flavodoxin-like" evidence="1">
    <location>
        <begin position="5"/>
        <end position="110"/>
    </location>
</feature>
<dbReference type="AlphaFoldDB" id="A0A4R1R663"/>